<dbReference type="InterPro" id="IPR041078">
    <property type="entry name" value="Plavaka"/>
</dbReference>
<feature type="compositionally biased region" description="Basic and acidic residues" evidence="2">
    <location>
        <begin position="968"/>
        <end position="988"/>
    </location>
</feature>
<evidence type="ECO:0000256" key="1">
    <source>
        <dbReference type="ARBA" id="ARBA00022737"/>
    </source>
</evidence>
<sequence>MPNTSTAPEGDYDIQLEECPQTSEYQYVGASQTREGGKGFTDWVEEDQFNGLRTDNLFYPFVGDLEWEFSDFLAHSSLTMKEINELLNLKLVRQYLAPHLSYKTAKELRHRIELLPTGPRWHSRTISYPGFPTKKPIVLFYRNSLECIQLLLRNPLFKNNIDFVPTQLFQSGERIHKEWINSDSAWKMQEAVPPGHTVLGVIASSDKTNISVMNGDRVAHPFLLSLANLHSDIARKASNHAFLMAALLPVPKFLCAKNLRSVMESRLLHHCLDVICDPLKIAARDGALLSKSDGSLIYAHTPLVSYIVDTPEAADIACVKAKTSHLTTASHHTFGDNFRHPERTGENTWVAISSISATVAPHDVAAYQKASKAHSYRLNGVHLPFWRNWPLSTNPARFLTPEVLHHAMQNSISASSLIHPRSGVRHFKEGVTRLKQLGGREHRELERSFISIIAGAVPREVLLSLRALMDFRFIAQSPQISETTIARMNQCLATFHEHKQHIIDSGGREQAHFAIPKLEFLHSIVPSIRWAGTPMQYTADITEKAHSTQIKVPARTETNHRDYDPQIVRHLDRAEKLRLFGLYTGIKSEKLKLEMMEDDNCEDEDEEESATQIEGPSLIGESSRPARNLFKAADLYPLLYPQTESRFTTTASAAFLLNRRPAFSKISIEDVAQMYQLNDLRVALGDFYGQIRSTAHNPFLGGRRRQPANCELPFTHLEVWYSLCFQGKAPHTGQPLPSQLLFGQPSHVDSTWSVGRYDSVLLSNSLDACWPGKGFRDGLRDHTAAQIRLIMRPHWPDEGHTGVNPFLIYAQRFDVVPQPTPDKREATTGQFILRRALRADSNRMGGVVDMRHIRAPIELIPRFGAKADGRLTPFLLLPPLARLIFANSHDAQTKEEKKTLSKHKVQDKRNELEFEADQCFALETLSDGLDNTESNLDLFDKWVSETPTRPQTPLRNPAPPISYAPKAPIKDKKQDEETKGEELPEDQQLKSELEMLAEQLKEINADLYKPALKAPWAPIRTFTSSIPKPLKFLHPLYPGLQAPYETWEPSENKSLFAYILSVLAMTYSDTQPRGTLRLLAAEMRPAGSPLSDPGSWGHEYVRHLAAELGDEYNIREQEDDEVEPVKDSSPVLKVPGTFDDLRALAKECAVFLLDHNAEPDAIDLLQELEMVEESITLVDKNTYTRVCQYLIGCVNLLPPPDDIAFLRTAHAIYARLNKFPEALGDQDLIREDFNTPSNPQMKRQLAFILARAQIPIEWLRANPDDDIDIEDEFPEGIRECLSNTRLSTHLREFGKELGVTDAKSLEEVNKTHLENTRPNALANVDTIETLKAIEHPIAKTTQVIVEGCAFAGAGNVLKIQAMLHHCDEHIVEKKEEKKDDKKEDAATTTTYFPVPAMYPRFLITVDEELNPKPVTVRVGQALDVVGQAANLERYLVSKHTRHL</sequence>
<keyword evidence="1" id="KW-0677">Repeat</keyword>
<dbReference type="RefSeq" id="XP_037220326.1">
    <property type="nucleotide sequence ID" value="XM_037362405.1"/>
</dbReference>
<feature type="compositionally biased region" description="Polar residues" evidence="2">
    <location>
        <begin position="945"/>
        <end position="954"/>
    </location>
</feature>
<accession>A0A8H6W8P3</accession>
<keyword evidence="6" id="KW-1185">Reference proteome</keyword>
<evidence type="ECO:0000313" key="5">
    <source>
        <dbReference type="EMBL" id="KAF7303354.1"/>
    </source>
</evidence>
<dbReference type="GO" id="GO:0008540">
    <property type="term" value="C:proteasome regulatory particle, base subcomplex"/>
    <property type="evidence" value="ECO:0007669"/>
    <property type="project" value="TreeGrafter"/>
</dbReference>
<dbReference type="GO" id="GO:0005634">
    <property type="term" value="C:nucleus"/>
    <property type="evidence" value="ECO:0007669"/>
    <property type="project" value="TreeGrafter"/>
</dbReference>
<dbReference type="Proteomes" id="UP000636479">
    <property type="component" value="Unassembled WGS sequence"/>
</dbReference>
<dbReference type="GeneID" id="59344921"/>
<dbReference type="InterPro" id="IPR011989">
    <property type="entry name" value="ARM-like"/>
</dbReference>
<dbReference type="Pfam" id="PF18759">
    <property type="entry name" value="Plavaka"/>
    <property type="match status" value="1"/>
</dbReference>
<feature type="domain" description="DUF6830" evidence="4">
    <location>
        <begin position="646"/>
        <end position="777"/>
    </location>
</feature>
<dbReference type="InterPro" id="IPR049233">
    <property type="entry name" value="DUF6830"/>
</dbReference>
<comment type="caution">
    <text evidence="5">The sequence shown here is derived from an EMBL/GenBank/DDBJ whole genome shotgun (WGS) entry which is preliminary data.</text>
</comment>
<dbReference type="Pfam" id="PF20722">
    <property type="entry name" value="DUF6830"/>
    <property type="match status" value="1"/>
</dbReference>
<dbReference type="Pfam" id="PF17781">
    <property type="entry name" value="RPN1_RPN2_N"/>
    <property type="match status" value="1"/>
</dbReference>
<dbReference type="PANTHER" id="PTHR10943:SF1">
    <property type="entry name" value="26S PROTEASOME NON-ATPASE REGULATORY SUBUNIT 2"/>
    <property type="match status" value="1"/>
</dbReference>
<evidence type="ECO:0000259" key="3">
    <source>
        <dbReference type="Pfam" id="PF17781"/>
    </source>
</evidence>
<proteinExistence type="predicted"/>
<dbReference type="GO" id="GO:0034515">
    <property type="term" value="C:proteasome storage granule"/>
    <property type="evidence" value="ECO:0007669"/>
    <property type="project" value="TreeGrafter"/>
</dbReference>
<evidence type="ECO:0000313" key="6">
    <source>
        <dbReference type="Proteomes" id="UP000636479"/>
    </source>
</evidence>
<reference evidence="5" key="1">
    <citation type="submission" date="2020-05" db="EMBL/GenBank/DDBJ databases">
        <title>Mycena genomes resolve the evolution of fungal bioluminescence.</title>
        <authorList>
            <person name="Tsai I.J."/>
        </authorList>
    </citation>
    <scope>NUCLEOTIDE SEQUENCE</scope>
    <source>
        <strain evidence="5">171206Taipei</strain>
    </source>
</reference>
<feature type="region of interest" description="Disordered" evidence="2">
    <location>
        <begin position="945"/>
        <end position="988"/>
    </location>
</feature>
<evidence type="ECO:0000259" key="4">
    <source>
        <dbReference type="Pfam" id="PF20722"/>
    </source>
</evidence>
<dbReference type="InterPro" id="IPR040892">
    <property type="entry name" value="RPN1_N"/>
</dbReference>
<protein>
    <submittedName>
        <fullName evidence="5">RPN1-RPN2-N domain-containing protein</fullName>
    </submittedName>
</protein>
<dbReference type="Gene3D" id="1.25.10.10">
    <property type="entry name" value="Leucine-rich Repeat Variant"/>
    <property type="match status" value="1"/>
</dbReference>
<gene>
    <name evidence="5" type="ORF">MIND_00563200</name>
</gene>
<feature type="domain" description="RPN1 N-terminal" evidence="3">
    <location>
        <begin position="993"/>
        <end position="1314"/>
    </location>
</feature>
<name>A0A8H6W8P3_9AGAR</name>
<evidence type="ECO:0000256" key="2">
    <source>
        <dbReference type="SAM" id="MobiDB-lite"/>
    </source>
</evidence>
<dbReference type="OrthoDB" id="3232986at2759"/>
<dbReference type="PANTHER" id="PTHR10943">
    <property type="entry name" value="26S PROTEASOME NON-ATPASE REGULATORY SUBUNIT"/>
    <property type="match status" value="1"/>
</dbReference>
<dbReference type="GO" id="GO:0043161">
    <property type="term" value="P:proteasome-mediated ubiquitin-dependent protein catabolic process"/>
    <property type="evidence" value="ECO:0007669"/>
    <property type="project" value="TreeGrafter"/>
</dbReference>
<dbReference type="EMBL" id="JACAZF010000005">
    <property type="protein sequence ID" value="KAF7303354.1"/>
    <property type="molecule type" value="Genomic_DNA"/>
</dbReference>
<organism evidence="5 6">
    <name type="scientific">Mycena indigotica</name>
    <dbReference type="NCBI Taxonomy" id="2126181"/>
    <lineage>
        <taxon>Eukaryota</taxon>
        <taxon>Fungi</taxon>
        <taxon>Dikarya</taxon>
        <taxon>Basidiomycota</taxon>
        <taxon>Agaricomycotina</taxon>
        <taxon>Agaricomycetes</taxon>
        <taxon>Agaricomycetidae</taxon>
        <taxon>Agaricales</taxon>
        <taxon>Marasmiineae</taxon>
        <taxon>Mycenaceae</taxon>
        <taxon>Mycena</taxon>
    </lineage>
</organism>